<keyword evidence="2" id="KW-1185">Reference proteome</keyword>
<dbReference type="Proteomes" id="UP001595797">
    <property type="component" value="Unassembled WGS sequence"/>
</dbReference>
<name>A0ABV9TIJ0_9MICC</name>
<comment type="caution">
    <text evidence="1">The sequence shown here is derived from an EMBL/GenBank/DDBJ whole genome shotgun (WGS) entry which is preliminary data.</text>
</comment>
<dbReference type="EMBL" id="JBHSIW010000011">
    <property type="protein sequence ID" value="MFC4903797.1"/>
    <property type="molecule type" value="Genomic_DNA"/>
</dbReference>
<evidence type="ECO:0000313" key="2">
    <source>
        <dbReference type="Proteomes" id="UP001595797"/>
    </source>
</evidence>
<sequence length="157" mass="17248">MADLRKFFTALAAMHESGPDAIEQLHCALERIPLTVQHLKETPVHLVHSILTPPITDPTRPPRRTGGPRLLVRSVDGVRLHSLPAADSRNLTGRRAQLFVAEWEIWLIDENHQEHMLEHHGTGAGALSALPRLMRQVGLIDEHGARPATEGGVSDAA</sequence>
<dbReference type="RefSeq" id="WP_277551098.1">
    <property type="nucleotide sequence ID" value="NZ_JARAMH010000007.1"/>
</dbReference>
<gene>
    <name evidence="1" type="ORF">ACFPCS_09505</name>
</gene>
<protein>
    <submittedName>
        <fullName evidence="1">Uncharacterized protein</fullName>
    </submittedName>
</protein>
<reference evidence="2" key="1">
    <citation type="journal article" date="2019" name="Int. J. Syst. Evol. Microbiol.">
        <title>The Global Catalogue of Microorganisms (GCM) 10K type strain sequencing project: providing services to taxonomists for standard genome sequencing and annotation.</title>
        <authorList>
            <consortium name="The Broad Institute Genomics Platform"/>
            <consortium name="The Broad Institute Genome Sequencing Center for Infectious Disease"/>
            <person name="Wu L."/>
            <person name="Ma J."/>
        </authorList>
    </citation>
    <scope>NUCLEOTIDE SEQUENCE [LARGE SCALE GENOMIC DNA]</scope>
    <source>
        <strain evidence="2">CGMCC 4.6946</strain>
    </source>
</reference>
<accession>A0ABV9TIJ0</accession>
<organism evidence="1 2">
    <name type="scientific">Kocuria oceani</name>
    <dbReference type="NCBI Taxonomy" id="988827"/>
    <lineage>
        <taxon>Bacteria</taxon>
        <taxon>Bacillati</taxon>
        <taxon>Actinomycetota</taxon>
        <taxon>Actinomycetes</taxon>
        <taxon>Micrococcales</taxon>
        <taxon>Micrococcaceae</taxon>
        <taxon>Kocuria</taxon>
    </lineage>
</organism>
<proteinExistence type="predicted"/>
<evidence type="ECO:0000313" key="1">
    <source>
        <dbReference type="EMBL" id="MFC4903797.1"/>
    </source>
</evidence>